<dbReference type="CDD" id="cd00293">
    <property type="entry name" value="USP-like"/>
    <property type="match status" value="1"/>
</dbReference>
<protein>
    <submittedName>
        <fullName evidence="3">Universal stress protein</fullName>
    </submittedName>
</protein>
<feature type="domain" description="UspA" evidence="2">
    <location>
        <begin position="20"/>
        <end position="143"/>
    </location>
</feature>
<proteinExistence type="inferred from homology"/>
<reference evidence="3" key="1">
    <citation type="journal article" date="2021" name="PeerJ">
        <title>Extensive microbial diversity within the chicken gut microbiome revealed by metagenomics and culture.</title>
        <authorList>
            <person name="Gilroy R."/>
            <person name="Ravi A."/>
            <person name="Getino M."/>
            <person name="Pursley I."/>
            <person name="Horton D.L."/>
            <person name="Alikhan N.F."/>
            <person name="Baker D."/>
            <person name="Gharbi K."/>
            <person name="Hall N."/>
            <person name="Watson M."/>
            <person name="Adriaenssens E.M."/>
            <person name="Foster-Nyarko E."/>
            <person name="Jarju S."/>
            <person name="Secka A."/>
            <person name="Antonio M."/>
            <person name="Oren A."/>
            <person name="Chaudhuri R.R."/>
            <person name="La Ragione R."/>
            <person name="Hildebrand F."/>
            <person name="Pallen M.J."/>
        </authorList>
    </citation>
    <scope>NUCLEOTIDE SEQUENCE</scope>
    <source>
        <strain evidence="3">ChiGjej4B4-7305</strain>
    </source>
</reference>
<organism evidence="3 4">
    <name type="scientific">Candidatus Ruania gallistercoris</name>
    <dbReference type="NCBI Taxonomy" id="2838746"/>
    <lineage>
        <taxon>Bacteria</taxon>
        <taxon>Bacillati</taxon>
        <taxon>Actinomycetota</taxon>
        <taxon>Actinomycetes</taxon>
        <taxon>Micrococcales</taxon>
        <taxon>Ruaniaceae</taxon>
        <taxon>Ruania</taxon>
    </lineage>
</organism>
<dbReference type="AlphaFoldDB" id="A0A9D2EHZ4"/>
<dbReference type="Proteomes" id="UP000824037">
    <property type="component" value="Unassembled WGS sequence"/>
</dbReference>
<evidence type="ECO:0000313" key="4">
    <source>
        <dbReference type="Proteomes" id="UP000824037"/>
    </source>
</evidence>
<dbReference type="PRINTS" id="PR01438">
    <property type="entry name" value="UNVRSLSTRESS"/>
</dbReference>
<comment type="similarity">
    <text evidence="1">Belongs to the universal stress protein A family.</text>
</comment>
<evidence type="ECO:0000256" key="1">
    <source>
        <dbReference type="ARBA" id="ARBA00008791"/>
    </source>
</evidence>
<dbReference type="PANTHER" id="PTHR46268">
    <property type="entry name" value="STRESS RESPONSE PROTEIN NHAX"/>
    <property type="match status" value="1"/>
</dbReference>
<dbReference type="EMBL" id="DXBY01000313">
    <property type="protein sequence ID" value="HIZ37726.1"/>
    <property type="molecule type" value="Genomic_DNA"/>
</dbReference>
<gene>
    <name evidence="3" type="ORF">H9815_18265</name>
</gene>
<evidence type="ECO:0000313" key="3">
    <source>
        <dbReference type="EMBL" id="HIZ37726.1"/>
    </source>
</evidence>
<accession>A0A9D2EHZ4</accession>
<dbReference type="Gene3D" id="3.40.50.620">
    <property type="entry name" value="HUPs"/>
    <property type="match status" value="1"/>
</dbReference>
<dbReference type="SUPFAM" id="SSF52402">
    <property type="entry name" value="Adenine nucleotide alpha hydrolases-like"/>
    <property type="match status" value="1"/>
</dbReference>
<reference evidence="3" key="2">
    <citation type="submission" date="2021-04" db="EMBL/GenBank/DDBJ databases">
        <authorList>
            <person name="Gilroy R."/>
        </authorList>
    </citation>
    <scope>NUCLEOTIDE SEQUENCE</scope>
    <source>
        <strain evidence="3">ChiGjej4B4-7305</strain>
    </source>
</reference>
<dbReference type="PANTHER" id="PTHR46268:SF6">
    <property type="entry name" value="UNIVERSAL STRESS PROTEIN UP12"/>
    <property type="match status" value="1"/>
</dbReference>
<name>A0A9D2EHZ4_9MICO</name>
<dbReference type="InterPro" id="IPR006016">
    <property type="entry name" value="UspA"/>
</dbReference>
<evidence type="ECO:0000259" key="2">
    <source>
        <dbReference type="Pfam" id="PF00582"/>
    </source>
</evidence>
<dbReference type="InterPro" id="IPR006015">
    <property type="entry name" value="Universal_stress_UspA"/>
</dbReference>
<dbReference type="InterPro" id="IPR014729">
    <property type="entry name" value="Rossmann-like_a/b/a_fold"/>
</dbReference>
<sequence length="147" mass="15853">MLASDGRARVSRSRWEEHQVIVVGFIATAEGRAALDAAAAEAQRRQERLQVLVHGPRGAQESDVQDAVGEARERLDGSDFESVVQHVQPGDDVAEALMHAAEEQQASLLVIGLRRRSPLGKLILGSNAQRILLDAPCHVLAVKPDPA</sequence>
<comment type="caution">
    <text evidence="3">The sequence shown here is derived from an EMBL/GenBank/DDBJ whole genome shotgun (WGS) entry which is preliminary data.</text>
</comment>
<dbReference type="Pfam" id="PF00582">
    <property type="entry name" value="Usp"/>
    <property type="match status" value="1"/>
</dbReference>